<dbReference type="Pfam" id="PF06969">
    <property type="entry name" value="HemN_C"/>
    <property type="match status" value="1"/>
</dbReference>
<comment type="function">
    <text evidence="9">Probably acts as a heme chaperone, transferring heme to an unknown acceptor. Binds one molecule of heme per monomer, possibly covalently. Binds 1 [4Fe-4S] cluster. The cluster is coordinated with 3 cysteines and an exchangeable S-adenosyl-L-methionine.</text>
</comment>
<keyword evidence="7 9" id="KW-0411">Iron-sulfur</keyword>
<evidence type="ECO:0000256" key="4">
    <source>
        <dbReference type="ARBA" id="ARBA00022691"/>
    </source>
</evidence>
<keyword evidence="5 9" id="KW-0479">Metal-binding</keyword>
<dbReference type="GO" id="GO:0004109">
    <property type="term" value="F:coproporphyrinogen oxidase activity"/>
    <property type="evidence" value="ECO:0007669"/>
    <property type="project" value="InterPro"/>
</dbReference>
<dbReference type="GO" id="GO:0006779">
    <property type="term" value="P:porphyrin-containing compound biosynthetic process"/>
    <property type="evidence" value="ECO:0007669"/>
    <property type="project" value="InterPro"/>
</dbReference>
<dbReference type="PROSITE" id="PS51918">
    <property type="entry name" value="RADICAL_SAM"/>
    <property type="match status" value="1"/>
</dbReference>
<evidence type="ECO:0000256" key="2">
    <source>
        <dbReference type="ARBA" id="ARBA00017228"/>
    </source>
</evidence>
<dbReference type="SFLD" id="SFLDS00029">
    <property type="entry name" value="Radical_SAM"/>
    <property type="match status" value="1"/>
</dbReference>
<comment type="subcellular location">
    <subcellularLocation>
        <location evidence="9">Cytoplasm</location>
    </subcellularLocation>
</comment>
<dbReference type="InterPro" id="IPR058240">
    <property type="entry name" value="rSAM_sf"/>
</dbReference>
<dbReference type="AlphaFoldDB" id="A0A1H9LPN6"/>
<evidence type="ECO:0000256" key="5">
    <source>
        <dbReference type="ARBA" id="ARBA00022723"/>
    </source>
</evidence>
<dbReference type="InterPro" id="IPR010723">
    <property type="entry name" value="HemN_C"/>
</dbReference>
<dbReference type="PANTHER" id="PTHR13932">
    <property type="entry name" value="COPROPORPHYRINIGEN III OXIDASE"/>
    <property type="match status" value="1"/>
</dbReference>
<protein>
    <recommendedName>
        <fullName evidence="2 9">Heme chaperone HemW</fullName>
    </recommendedName>
</protein>
<feature type="domain" description="Radical SAM core" evidence="11">
    <location>
        <begin position="11"/>
        <end position="248"/>
    </location>
</feature>
<evidence type="ECO:0000313" key="12">
    <source>
        <dbReference type="EMBL" id="SER12833.1"/>
    </source>
</evidence>
<evidence type="ECO:0000256" key="6">
    <source>
        <dbReference type="ARBA" id="ARBA00023004"/>
    </source>
</evidence>
<dbReference type="InterPro" id="IPR034505">
    <property type="entry name" value="Coproporphyrinogen-III_oxidase"/>
</dbReference>
<evidence type="ECO:0000256" key="10">
    <source>
        <dbReference type="SAM" id="MobiDB-lite"/>
    </source>
</evidence>
<gene>
    <name evidence="12" type="ORF">SAMN04487884_102127</name>
</gene>
<dbReference type="EMBL" id="FOGJ01000002">
    <property type="protein sequence ID" value="SER12833.1"/>
    <property type="molecule type" value="Genomic_DNA"/>
</dbReference>
<keyword evidence="3 9" id="KW-0349">Heme</keyword>
<dbReference type="Proteomes" id="UP000182584">
    <property type="component" value="Unassembled WGS sequence"/>
</dbReference>
<keyword evidence="8 9" id="KW-0143">Chaperone</keyword>
<comment type="similarity">
    <text evidence="1">Belongs to the anaerobic coproporphyrinogen-III oxidase family. HemW subfamily.</text>
</comment>
<keyword evidence="9" id="KW-0004">4Fe-4S</keyword>
<evidence type="ECO:0000313" key="13">
    <source>
        <dbReference type="Proteomes" id="UP000182584"/>
    </source>
</evidence>
<evidence type="ECO:0000256" key="1">
    <source>
        <dbReference type="ARBA" id="ARBA00006100"/>
    </source>
</evidence>
<keyword evidence="6 9" id="KW-0408">Iron</keyword>
<name>A0A1H9LPN6_BUTFI</name>
<keyword evidence="9" id="KW-0963">Cytoplasm</keyword>
<dbReference type="GO" id="GO:0046872">
    <property type="term" value="F:metal ion binding"/>
    <property type="evidence" value="ECO:0007669"/>
    <property type="project" value="UniProtKB-UniRule"/>
</dbReference>
<dbReference type="InterPro" id="IPR013785">
    <property type="entry name" value="Aldolase_TIM"/>
</dbReference>
<dbReference type="InterPro" id="IPR007197">
    <property type="entry name" value="rSAM"/>
</dbReference>
<evidence type="ECO:0000256" key="9">
    <source>
        <dbReference type="RuleBase" id="RU364116"/>
    </source>
</evidence>
<dbReference type="PANTHER" id="PTHR13932:SF5">
    <property type="entry name" value="RADICAL S-ADENOSYL METHIONINE DOMAIN-CONTAINING PROTEIN 1, MITOCHONDRIAL"/>
    <property type="match status" value="1"/>
</dbReference>
<accession>A0A1H9LPN6</accession>
<feature type="region of interest" description="Disordered" evidence="10">
    <location>
        <begin position="358"/>
        <end position="382"/>
    </location>
</feature>
<dbReference type="InterPro" id="IPR006638">
    <property type="entry name" value="Elp3/MiaA/NifB-like_rSAM"/>
</dbReference>
<dbReference type="Gene3D" id="3.20.20.70">
    <property type="entry name" value="Aldolase class I"/>
    <property type="match status" value="1"/>
</dbReference>
<sequence>MDDNIKHDLNTDNNKNISIYIHIPFCVRKCNYCDFLSFPAAIDVQTRYLEALIKEIERGAAWLQDKGYAPYVKSIFLGGGTPSSVDPKWIVKILDAVRRNYDVAADAEITMEMNPGTATPESLSVYKKAGINRLSIGCQSLNDDELKELGRIHDAKTFYETFSAAREAGFDNINVDLMSALPGQSVKSYTDTLKGIIELRPEHISAYSLIIEEGTPFYDKYKDVIDRDLYDIEDELVKEGVVLKNPCEDDKDATEKEIGKMRLVKPLPTEEEERKMYEETIDILTKNGYHRYEVSNYARDDGDYECYHNKAYWKRGDYLGFGIGAAGMVDDERFTNTDDINTYCKYWEGIDICYPPLEDTDNTDNTDTDTDNDDTDNTDTDNTDAAEIKILSKYSTRPLLEHDKLSIKACMEETMFLGLRMDEGVAVSDFESKFGRPIDAVYGNTLDKLTKEGLVKTYDGYIKLTEKGLEVSNAVLSEFLLDD</sequence>
<evidence type="ECO:0000256" key="7">
    <source>
        <dbReference type="ARBA" id="ARBA00023014"/>
    </source>
</evidence>
<dbReference type="GO" id="GO:0051539">
    <property type="term" value="F:4 iron, 4 sulfur cluster binding"/>
    <property type="evidence" value="ECO:0007669"/>
    <property type="project" value="UniProtKB-UniRule"/>
</dbReference>
<proteinExistence type="inferred from homology"/>
<dbReference type="GO" id="GO:0005737">
    <property type="term" value="C:cytoplasm"/>
    <property type="evidence" value="ECO:0007669"/>
    <property type="project" value="UniProtKB-SubCell"/>
</dbReference>
<organism evidence="12 13">
    <name type="scientific">Butyrivibrio fibrisolvens</name>
    <dbReference type="NCBI Taxonomy" id="831"/>
    <lineage>
        <taxon>Bacteria</taxon>
        <taxon>Bacillati</taxon>
        <taxon>Bacillota</taxon>
        <taxon>Clostridia</taxon>
        <taxon>Lachnospirales</taxon>
        <taxon>Lachnospiraceae</taxon>
        <taxon>Butyrivibrio</taxon>
    </lineage>
</organism>
<dbReference type="SFLD" id="SFLDG01065">
    <property type="entry name" value="anaerobic_coproporphyrinogen-I"/>
    <property type="match status" value="1"/>
</dbReference>
<dbReference type="eggNOG" id="COG0635">
    <property type="taxonomic scope" value="Bacteria"/>
</dbReference>
<dbReference type="SFLD" id="SFLDG01082">
    <property type="entry name" value="B12-binding_domain_containing"/>
    <property type="match status" value="1"/>
</dbReference>
<dbReference type="CDD" id="cd01335">
    <property type="entry name" value="Radical_SAM"/>
    <property type="match status" value="1"/>
</dbReference>
<evidence type="ECO:0000259" key="11">
    <source>
        <dbReference type="PROSITE" id="PS51918"/>
    </source>
</evidence>
<reference evidence="12 13" key="1">
    <citation type="submission" date="2016-10" db="EMBL/GenBank/DDBJ databases">
        <authorList>
            <person name="de Groot N.N."/>
        </authorList>
    </citation>
    <scope>NUCLEOTIDE SEQUENCE [LARGE SCALE GENOMIC DNA]</scope>
    <source>
        <strain evidence="12 13">AR40</strain>
    </source>
</reference>
<evidence type="ECO:0000256" key="3">
    <source>
        <dbReference type="ARBA" id="ARBA00022617"/>
    </source>
</evidence>
<evidence type="ECO:0000256" key="8">
    <source>
        <dbReference type="ARBA" id="ARBA00023186"/>
    </source>
</evidence>
<dbReference type="InterPro" id="IPR004559">
    <property type="entry name" value="HemW-like"/>
</dbReference>
<dbReference type="SMART" id="SM00729">
    <property type="entry name" value="Elp3"/>
    <property type="match status" value="1"/>
</dbReference>
<keyword evidence="4 9" id="KW-0949">S-adenosyl-L-methionine</keyword>
<dbReference type="NCBIfam" id="TIGR00539">
    <property type="entry name" value="hemN_rel"/>
    <property type="match status" value="1"/>
</dbReference>
<dbReference type="Pfam" id="PF04055">
    <property type="entry name" value="Radical_SAM"/>
    <property type="match status" value="1"/>
</dbReference>
<dbReference type="SUPFAM" id="SSF102114">
    <property type="entry name" value="Radical SAM enzymes"/>
    <property type="match status" value="2"/>
</dbReference>
<dbReference type="SFLD" id="SFLDF00562">
    <property type="entry name" value="HemN-like__clustered_with_heat"/>
    <property type="match status" value="1"/>
</dbReference>